<comment type="caution">
    <text evidence="2">The sequence shown here is derived from an EMBL/GenBank/DDBJ whole genome shotgun (WGS) entry which is preliminary data.</text>
</comment>
<accession>A0ABD0R2L8</accession>
<name>A0ABD0R2L8_CIRMR</name>
<protein>
    <submittedName>
        <fullName evidence="2">Uncharacterized protein</fullName>
    </submittedName>
</protein>
<organism evidence="2 3">
    <name type="scientific">Cirrhinus mrigala</name>
    <name type="common">Mrigala</name>
    <dbReference type="NCBI Taxonomy" id="683832"/>
    <lineage>
        <taxon>Eukaryota</taxon>
        <taxon>Metazoa</taxon>
        <taxon>Chordata</taxon>
        <taxon>Craniata</taxon>
        <taxon>Vertebrata</taxon>
        <taxon>Euteleostomi</taxon>
        <taxon>Actinopterygii</taxon>
        <taxon>Neopterygii</taxon>
        <taxon>Teleostei</taxon>
        <taxon>Ostariophysi</taxon>
        <taxon>Cypriniformes</taxon>
        <taxon>Cyprinidae</taxon>
        <taxon>Labeoninae</taxon>
        <taxon>Labeonini</taxon>
        <taxon>Cirrhinus</taxon>
    </lineage>
</organism>
<dbReference type="AlphaFoldDB" id="A0ABD0R2L8"/>
<dbReference type="EMBL" id="JAMKFB020000005">
    <property type="protein sequence ID" value="KAL0192754.1"/>
    <property type="molecule type" value="Genomic_DNA"/>
</dbReference>
<evidence type="ECO:0000313" key="2">
    <source>
        <dbReference type="EMBL" id="KAL0192754.1"/>
    </source>
</evidence>
<reference evidence="2 3" key="1">
    <citation type="submission" date="2024-05" db="EMBL/GenBank/DDBJ databases">
        <title>Genome sequencing and assembly of Indian major carp, Cirrhinus mrigala (Hamilton, 1822).</title>
        <authorList>
            <person name="Mohindra V."/>
            <person name="Chowdhury L.M."/>
            <person name="Lal K."/>
            <person name="Jena J.K."/>
        </authorList>
    </citation>
    <scope>NUCLEOTIDE SEQUENCE [LARGE SCALE GENOMIC DNA]</scope>
    <source>
        <strain evidence="2">CM1030</strain>
        <tissue evidence="2">Blood</tissue>
    </source>
</reference>
<evidence type="ECO:0000313" key="3">
    <source>
        <dbReference type="Proteomes" id="UP001529510"/>
    </source>
</evidence>
<proteinExistence type="predicted"/>
<keyword evidence="3" id="KW-1185">Reference proteome</keyword>
<feature type="region of interest" description="Disordered" evidence="1">
    <location>
        <begin position="1"/>
        <end position="25"/>
    </location>
</feature>
<dbReference type="Proteomes" id="UP001529510">
    <property type="component" value="Unassembled WGS sequence"/>
</dbReference>
<sequence>CTEISQRQTARARAPPAGGSPKDDSLLLGNEYTFIDLLHEVVENHGRWTRD</sequence>
<gene>
    <name evidence="2" type="ORF">M9458_011050</name>
</gene>
<evidence type="ECO:0000256" key="1">
    <source>
        <dbReference type="SAM" id="MobiDB-lite"/>
    </source>
</evidence>
<feature type="non-terminal residue" evidence="2">
    <location>
        <position position="1"/>
    </location>
</feature>
<feature type="non-terminal residue" evidence="2">
    <location>
        <position position="51"/>
    </location>
</feature>